<sequence>MTRLHTLPPTEQIYRSHVPPLYDGFSVEKYFATRFSYQDEEEWSRQIFAGKIIVNGEVALIGQKLRANDLTVTNAGFRVEPAADRTLNVIYQDKDIRVFNKRAPIPVHPCGRYFKNSMTEILKQEYPDEVPRPIQRLDVTTTGIIVFARTQKAAAFLMKEFKQNQIEKEYFALVEGVPQSKQFTIDKPIGKRTASKRAVGEEIPGSQPARTDIEWLTSINDRSLLRVIPRSGRTNQIRVHLASVGLPIYNDSVYGRGKVSDLEFNLHHRCMKFRCFDTQIQLTAICPPHFQPYVNKIEEKK</sequence>
<dbReference type="InterPro" id="IPR050188">
    <property type="entry name" value="RluA_PseudoU_synthase"/>
</dbReference>
<dbReference type="PROSITE" id="PS01129">
    <property type="entry name" value="PSI_RLU"/>
    <property type="match status" value="1"/>
</dbReference>
<dbReference type="InterPro" id="IPR006224">
    <property type="entry name" value="PsdUridine_synth_RluA-like_CS"/>
</dbReference>
<dbReference type="PANTHER" id="PTHR21600:SF87">
    <property type="entry name" value="RNA PSEUDOURIDYLATE SYNTHASE DOMAIN-CONTAINING PROTEIN 1"/>
    <property type="match status" value="1"/>
</dbReference>
<dbReference type="Pfam" id="PF00849">
    <property type="entry name" value="PseudoU_synth_2"/>
    <property type="match status" value="1"/>
</dbReference>
<dbReference type="GO" id="GO:0009982">
    <property type="term" value="F:pseudouridine synthase activity"/>
    <property type="evidence" value="ECO:0007669"/>
    <property type="project" value="InterPro"/>
</dbReference>
<reference evidence="3" key="1">
    <citation type="submission" date="2018-05" db="EMBL/GenBank/DDBJ databases">
        <authorList>
            <person name="Lanie J.A."/>
            <person name="Ng W.-L."/>
            <person name="Kazmierczak K.M."/>
            <person name="Andrzejewski T.M."/>
            <person name="Davidsen T.M."/>
            <person name="Wayne K.J."/>
            <person name="Tettelin H."/>
            <person name="Glass J.I."/>
            <person name="Rusch D."/>
            <person name="Podicherti R."/>
            <person name="Tsui H.-C.T."/>
            <person name="Winkler M.E."/>
        </authorList>
    </citation>
    <scope>NUCLEOTIDE SEQUENCE</scope>
</reference>
<dbReference type="InterPro" id="IPR020103">
    <property type="entry name" value="PsdUridine_synth_cat_dom_sf"/>
</dbReference>
<proteinExistence type="inferred from homology"/>
<dbReference type="GO" id="GO:0000455">
    <property type="term" value="P:enzyme-directed rRNA pseudouridine synthesis"/>
    <property type="evidence" value="ECO:0007669"/>
    <property type="project" value="TreeGrafter"/>
</dbReference>
<dbReference type="CDD" id="cd02869">
    <property type="entry name" value="PseudoU_synth_RluA_like"/>
    <property type="match status" value="1"/>
</dbReference>
<protein>
    <recommendedName>
        <fullName evidence="2">Pseudouridine synthase RsuA/RluA-like domain-containing protein</fullName>
    </recommendedName>
</protein>
<dbReference type="PANTHER" id="PTHR21600">
    <property type="entry name" value="MITOCHONDRIAL RNA PSEUDOURIDINE SYNTHASE"/>
    <property type="match status" value="1"/>
</dbReference>
<dbReference type="AlphaFoldDB" id="A0A381W8W6"/>
<dbReference type="SUPFAM" id="SSF55120">
    <property type="entry name" value="Pseudouridine synthase"/>
    <property type="match status" value="1"/>
</dbReference>
<evidence type="ECO:0000313" key="3">
    <source>
        <dbReference type="EMBL" id="SVA48980.1"/>
    </source>
</evidence>
<feature type="domain" description="Pseudouridine synthase RsuA/RluA-like" evidence="2">
    <location>
        <begin position="98"/>
        <end position="243"/>
    </location>
</feature>
<dbReference type="InterPro" id="IPR006145">
    <property type="entry name" value="PsdUridine_synth_RsuA/RluA"/>
</dbReference>
<dbReference type="EMBL" id="UINC01011063">
    <property type="protein sequence ID" value="SVA48980.1"/>
    <property type="molecule type" value="Genomic_DNA"/>
</dbReference>
<accession>A0A381W8W6</accession>
<organism evidence="3">
    <name type="scientific">marine metagenome</name>
    <dbReference type="NCBI Taxonomy" id="408172"/>
    <lineage>
        <taxon>unclassified sequences</taxon>
        <taxon>metagenomes</taxon>
        <taxon>ecological metagenomes</taxon>
    </lineage>
</organism>
<dbReference type="GO" id="GO:0003723">
    <property type="term" value="F:RNA binding"/>
    <property type="evidence" value="ECO:0007669"/>
    <property type="project" value="InterPro"/>
</dbReference>
<name>A0A381W8W6_9ZZZZ</name>
<evidence type="ECO:0000259" key="2">
    <source>
        <dbReference type="Pfam" id="PF00849"/>
    </source>
</evidence>
<dbReference type="Gene3D" id="3.30.2350.10">
    <property type="entry name" value="Pseudouridine synthase"/>
    <property type="match status" value="1"/>
</dbReference>
<gene>
    <name evidence="3" type="ORF">METZ01_LOCUS101834</name>
</gene>
<evidence type="ECO:0000256" key="1">
    <source>
        <dbReference type="ARBA" id="ARBA00010876"/>
    </source>
</evidence>
<comment type="similarity">
    <text evidence="1">Belongs to the pseudouridine synthase RluA family.</text>
</comment>